<dbReference type="EMBL" id="DS113643">
    <property type="protein sequence ID" value="EAX99291.1"/>
    <property type="molecule type" value="Genomic_DNA"/>
</dbReference>
<organism evidence="1 2">
    <name type="scientific">Trichomonas vaginalis (strain ATCC PRA-98 / G3)</name>
    <dbReference type="NCBI Taxonomy" id="412133"/>
    <lineage>
        <taxon>Eukaryota</taxon>
        <taxon>Metamonada</taxon>
        <taxon>Parabasalia</taxon>
        <taxon>Trichomonadida</taxon>
        <taxon>Trichomonadidae</taxon>
        <taxon>Trichomonas</taxon>
    </lineage>
</organism>
<dbReference type="AlphaFoldDB" id="A2F754"/>
<gene>
    <name evidence="1" type="ORF">TVAG_113070</name>
</gene>
<accession>A2F754</accession>
<dbReference type="RefSeq" id="XP_001312221.1">
    <property type="nucleotide sequence ID" value="XM_001312220.1"/>
</dbReference>
<protein>
    <submittedName>
        <fullName evidence="1">Uncharacterized protein</fullName>
    </submittedName>
</protein>
<proteinExistence type="predicted"/>
<name>A2F754_TRIV3</name>
<dbReference type="VEuPathDB" id="TrichDB:TVAG_113070"/>
<dbReference type="InParanoid" id="A2F754"/>
<dbReference type="KEGG" id="tva:4757097"/>
<dbReference type="VEuPathDB" id="TrichDB:TVAGG3_0258810"/>
<keyword evidence="2" id="KW-1185">Reference proteome</keyword>
<reference evidence="1" key="2">
    <citation type="journal article" date="2007" name="Science">
        <title>Draft genome sequence of the sexually transmitted pathogen Trichomonas vaginalis.</title>
        <authorList>
            <person name="Carlton J.M."/>
            <person name="Hirt R.P."/>
            <person name="Silva J.C."/>
            <person name="Delcher A.L."/>
            <person name="Schatz M."/>
            <person name="Zhao Q."/>
            <person name="Wortman J.R."/>
            <person name="Bidwell S.L."/>
            <person name="Alsmark U.C.M."/>
            <person name="Besteiro S."/>
            <person name="Sicheritz-Ponten T."/>
            <person name="Noel C.J."/>
            <person name="Dacks J.B."/>
            <person name="Foster P.G."/>
            <person name="Simillion C."/>
            <person name="Van de Peer Y."/>
            <person name="Miranda-Saavedra D."/>
            <person name="Barton G.J."/>
            <person name="Westrop G.D."/>
            <person name="Mueller S."/>
            <person name="Dessi D."/>
            <person name="Fiori P.L."/>
            <person name="Ren Q."/>
            <person name="Paulsen I."/>
            <person name="Zhang H."/>
            <person name="Bastida-Corcuera F.D."/>
            <person name="Simoes-Barbosa A."/>
            <person name="Brown M.T."/>
            <person name="Hayes R.D."/>
            <person name="Mukherjee M."/>
            <person name="Okumura C.Y."/>
            <person name="Schneider R."/>
            <person name="Smith A.J."/>
            <person name="Vanacova S."/>
            <person name="Villalvazo M."/>
            <person name="Haas B.J."/>
            <person name="Pertea M."/>
            <person name="Feldblyum T.V."/>
            <person name="Utterback T.R."/>
            <person name="Shu C.L."/>
            <person name="Osoegawa K."/>
            <person name="de Jong P.J."/>
            <person name="Hrdy I."/>
            <person name="Horvathova L."/>
            <person name="Zubacova Z."/>
            <person name="Dolezal P."/>
            <person name="Malik S.B."/>
            <person name="Logsdon J.M. Jr."/>
            <person name="Henze K."/>
            <person name="Gupta A."/>
            <person name="Wang C.C."/>
            <person name="Dunne R.L."/>
            <person name="Upcroft J.A."/>
            <person name="Upcroft P."/>
            <person name="White O."/>
            <person name="Salzberg S.L."/>
            <person name="Tang P."/>
            <person name="Chiu C.-H."/>
            <person name="Lee Y.-S."/>
            <person name="Embley T.M."/>
            <person name="Coombs G.H."/>
            <person name="Mottram J.C."/>
            <person name="Tachezy J."/>
            <person name="Fraser-Liggett C.M."/>
            <person name="Johnson P.J."/>
        </authorList>
    </citation>
    <scope>NUCLEOTIDE SEQUENCE [LARGE SCALE GENOMIC DNA]</scope>
    <source>
        <strain evidence="1">G3</strain>
    </source>
</reference>
<sequence>MTLILEIANHRQIDDICEEFIEFACVVFSANKNLTFGASIIRCLAEILKFMKKKTDLFKELASKLIQSTSKTPLFSMTSFLLQKYKQFVDVRDLIVSVGTFCSIEEIEFIEAWMIGPASFTAALKLLETAYDGPIFNAISIHVLCNLLKLYSYSKLRSYIIGFIRRTFLFIVRSSFHNRNKLQIASICYNFKNLSKAAPYLKPYIASFAGSLVKTGTCPDNLFNFIKPGYPNKNLTIRIRNMIRLQRRKNRSKVQRYSSINKKIPKKIVRLRSAKKTIAL</sequence>
<evidence type="ECO:0000313" key="1">
    <source>
        <dbReference type="EMBL" id="EAX99291.1"/>
    </source>
</evidence>
<dbReference type="Proteomes" id="UP000001542">
    <property type="component" value="Unassembled WGS sequence"/>
</dbReference>
<evidence type="ECO:0000313" key="2">
    <source>
        <dbReference type="Proteomes" id="UP000001542"/>
    </source>
</evidence>
<reference evidence="1" key="1">
    <citation type="submission" date="2006-10" db="EMBL/GenBank/DDBJ databases">
        <authorList>
            <person name="Amadeo P."/>
            <person name="Zhao Q."/>
            <person name="Wortman J."/>
            <person name="Fraser-Liggett C."/>
            <person name="Carlton J."/>
        </authorList>
    </citation>
    <scope>NUCLEOTIDE SEQUENCE</scope>
    <source>
        <strain evidence="1">G3</strain>
    </source>
</reference>